<feature type="domain" description="C2H2-type" evidence="1">
    <location>
        <begin position="51"/>
        <end position="73"/>
    </location>
</feature>
<keyword evidence="3" id="KW-1185">Reference proteome</keyword>
<comment type="caution">
    <text evidence="2">The sequence shown here is derived from an EMBL/GenBank/DDBJ whole genome shotgun (WGS) entry which is preliminary data.</text>
</comment>
<name>A0A1J4JF89_9EUKA</name>
<sequence length="400" mass="47310">MNNQRRVSYCPICHKEQKQEFDHIAHIVSSHKSSKIVKRLNQLFELPPPKCKCPVCDVQYSQYTSLISHFKNHPREFFDFKMQIGFDLEDRDNRLVEKQKLRFLKDFQLITLYYFPEYVEKIDEKISEIVGYSNFVYRLDLMTNVINGADSDDEELDNQSNDQLGTSPKKEDKHLLFIGCSKGIILTIFPNKNIEVFFEKLNKNLYYVIGSPEEIFTLQKYNLPHLANTNIPLLSSPEYVTFIKKFGGSGIFPNDYDFDVSKPTTTDAKLFLQDFATVHAFLLHTKFYKNCDGDLEYKLYYCPECQFNAYRQYDIYLHLFRIHQTTSYAMSLFKKVENDKHYCEQCNREVFGFNSLMKHVLFAHQKDLFEKALIDAKKDAQRKNDNLISWLEDQLQHLNH</sequence>
<dbReference type="SMART" id="SM00355">
    <property type="entry name" value="ZnF_C2H2"/>
    <property type="match status" value="4"/>
</dbReference>
<evidence type="ECO:0000313" key="2">
    <source>
        <dbReference type="EMBL" id="OHS97337.1"/>
    </source>
</evidence>
<dbReference type="InterPro" id="IPR013087">
    <property type="entry name" value="Znf_C2H2_type"/>
</dbReference>
<reference evidence="2" key="1">
    <citation type="submission" date="2016-10" db="EMBL/GenBank/DDBJ databases">
        <authorList>
            <person name="Benchimol M."/>
            <person name="Almeida L.G."/>
            <person name="Vasconcelos A.T."/>
            <person name="Perreira-Neves A."/>
            <person name="Rosa I.A."/>
            <person name="Tasca T."/>
            <person name="Bogo M.R."/>
            <person name="de Souza W."/>
        </authorList>
    </citation>
    <scope>NUCLEOTIDE SEQUENCE [LARGE SCALE GENOMIC DNA]</scope>
    <source>
        <strain evidence="2">K</strain>
    </source>
</reference>
<dbReference type="GeneID" id="94845567"/>
<gene>
    <name evidence="2" type="ORF">TRFO_36496</name>
</gene>
<dbReference type="Proteomes" id="UP000179807">
    <property type="component" value="Unassembled WGS sequence"/>
</dbReference>
<evidence type="ECO:0000259" key="1">
    <source>
        <dbReference type="PROSITE" id="PS00028"/>
    </source>
</evidence>
<dbReference type="AlphaFoldDB" id="A0A1J4JF89"/>
<feature type="domain" description="C2H2-type" evidence="1">
    <location>
        <begin position="343"/>
        <end position="364"/>
    </location>
</feature>
<dbReference type="VEuPathDB" id="TrichDB:TRFO_36496"/>
<protein>
    <recommendedName>
        <fullName evidence="1">C2H2-type domain-containing protein</fullName>
    </recommendedName>
</protein>
<proteinExistence type="predicted"/>
<dbReference type="EMBL" id="MLAK01001123">
    <property type="protein sequence ID" value="OHS97337.1"/>
    <property type="molecule type" value="Genomic_DNA"/>
</dbReference>
<dbReference type="RefSeq" id="XP_068350474.1">
    <property type="nucleotide sequence ID" value="XM_068510863.1"/>
</dbReference>
<accession>A0A1J4JF89</accession>
<evidence type="ECO:0000313" key="3">
    <source>
        <dbReference type="Proteomes" id="UP000179807"/>
    </source>
</evidence>
<organism evidence="2 3">
    <name type="scientific">Tritrichomonas foetus</name>
    <dbReference type="NCBI Taxonomy" id="1144522"/>
    <lineage>
        <taxon>Eukaryota</taxon>
        <taxon>Metamonada</taxon>
        <taxon>Parabasalia</taxon>
        <taxon>Tritrichomonadida</taxon>
        <taxon>Tritrichomonadidae</taxon>
        <taxon>Tritrichomonas</taxon>
    </lineage>
</organism>
<dbReference type="PROSITE" id="PS00028">
    <property type="entry name" value="ZINC_FINGER_C2H2_1"/>
    <property type="match status" value="2"/>
</dbReference>